<feature type="compositionally biased region" description="Basic and acidic residues" evidence="1">
    <location>
        <begin position="180"/>
        <end position="194"/>
    </location>
</feature>
<dbReference type="AlphaFoldDB" id="A0AAN6ZBJ7"/>
<evidence type="ECO:0000313" key="3">
    <source>
        <dbReference type="Proteomes" id="UP001304895"/>
    </source>
</evidence>
<proteinExistence type="predicted"/>
<keyword evidence="3" id="KW-1185">Reference proteome</keyword>
<feature type="region of interest" description="Disordered" evidence="1">
    <location>
        <begin position="172"/>
        <end position="194"/>
    </location>
</feature>
<protein>
    <submittedName>
        <fullName evidence="2">Uncharacterized protein</fullName>
    </submittedName>
</protein>
<accession>A0AAN6ZBJ7</accession>
<comment type="caution">
    <text evidence="2">The sequence shown here is derived from an EMBL/GenBank/DDBJ whole genome shotgun (WGS) entry which is preliminary data.</text>
</comment>
<reference evidence="2" key="1">
    <citation type="journal article" date="2023" name="Mol. Phylogenet. Evol.">
        <title>Genome-scale phylogeny and comparative genomics of the fungal order Sordariales.</title>
        <authorList>
            <person name="Hensen N."/>
            <person name="Bonometti L."/>
            <person name="Westerberg I."/>
            <person name="Brannstrom I.O."/>
            <person name="Guillou S."/>
            <person name="Cros-Aarteil S."/>
            <person name="Calhoun S."/>
            <person name="Haridas S."/>
            <person name="Kuo A."/>
            <person name="Mondo S."/>
            <person name="Pangilinan J."/>
            <person name="Riley R."/>
            <person name="LaButti K."/>
            <person name="Andreopoulos B."/>
            <person name="Lipzen A."/>
            <person name="Chen C."/>
            <person name="Yan M."/>
            <person name="Daum C."/>
            <person name="Ng V."/>
            <person name="Clum A."/>
            <person name="Steindorff A."/>
            <person name="Ohm R.A."/>
            <person name="Martin F."/>
            <person name="Silar P."/>
            <person name="Natvig D.O."/>
            <person name="Lalanne C."/>
            <person name="Gautier V."/>
            <person name="Ament-Velasquez S.L."/>
            <person name="Kruys A."/>
            <person name="Hutchinson M.I."/>
            <person name="Powell A.J."/>
            <person name="Barry K."/>
            <person name="Miller A.N."/>
            <person name="Grigoriev I.V."/>
            <person name="Debuchy R."/>
            <person name="Gladieux P."/>
            <person name="Hiltunen Thoren M."/>
            <person name="Johannesson H."/>
        </authorList>
    </citation>
    <scope>NUCLEOTIDE SEQUENCE</scope>
    <source>
        <strain evidence="2">CBS 123565</strain>
    </source>
</reference>
<evidence type="ECO:0000256" key="1">
    <source>
        <dbReference type="SAM" id="MobiDB-lite"/>
    </source>
</evidence>
<name>A0AAN6ZBJ7_9PEZI</name>
<reference evidence="2" key="2">
    <citation type="submission" date="2023-05" db="EMBL/GenBank/DDBJ databases">
        <authorList>
            <consortium name="Lawrence Berkeley National Laboratory"/>
            <person name="Steindorff A."/>
            <person name="Hensen N."/>
            <person name="Bonometti L."/>
            <person name="Westerberg I."/>
            <person name="Brannstrom I.O."/>
            <person name="Guillou S."/>
            <person name="Cros-Aarteil S."/>
            <person name="Calhoun S."/>
            <person name="Haridas S."/>
            <person name="Kuo A."/>
            <person name="Mondo S."/>
            <person name="Pangilinan J."/>
            <person name="Riley R."/>
            <person name="Labutti K."/>
            <person name="Andreopoulos B."/>
            <person name="Lipzen A."/>
            <person name="Chen C."/>
            <person name="Yanf M."/>
            <person name="Daum C."/>
            <person name="Ng V."/>
            <person name="Clum A."/>
            <person name="Ohm R."/>
            <person name="Martin F."/>
            <person name="Silar P."/>
            <person name="Natvig D."/>
            <person name="Lalanne C."/>
            <person name="Gautier V."/>
            <person name="Ament-Velasquez S.L."/>
            <person name="Kruys A."/>
            <person name="Hutchinson M.I."/>
            <person name="Powell A.J."/>
            <person name="Barry K."/>
            <person name="Miller A.N."/>
            <person name="Grigoriev I.V."/>
            <person name="Debuchy R."/>
            <person name="Gladieux P."/>
            <person name="Thoren M.H."/>
            <person name="Johannesson H."/>
        </authorList>
    </citation>
    <scope>NUCLEOTIDE SEQUENCE</scope>
    <source>
        <strain evidence="2">CBS 123565</strain>
    </source>
</reference>
<dbReference type="Proteomes" id="UP001304895">
    <property type="component" value="Unassembled WGS sequence"/>
</dbReference>
<gene>
    <name evidence="2" type="ORF">BT67DRAFT_68744</name>
</gene>
<dbReference type="EMBL" id="MU853414">
    <property type="protein sequence ID" value="KAK4133010.1"/>
    <property type="molecule type" value="Genomic_DNA"/>
</dbReference>
<sequence length="194" mass="21606">MNEPGHYRLTARRRSCCSCSRGHVGRSTLRKCELWRSESLLGGEAAGYMPVSPSKRAAPGLVWTGTGFGLDGKSSLALSEHWTLAFNRVKAGRAQSAGRLCPFKQQLLQARLPNEEKGAWIFEHCRVKAPLREPSFSSQSFSPSRLCIPCFNDPNQGPLRLLAEQWLPGHPRVWGAPQQKGDRPQRVGDEVRSR</sequence>
<organism evidence="2 3">
    <name type="scientific">Trichocladium antarcticum</name>
    <dbReference type="NCBI Taxonomy" id="1450529"/>
    <lineage>
        <taxon>Eukaryota</taxon>
        <taxon>Fungi</taxon>
        <taxon>Dikarya</taxon>
        <taxon>Ascomycota</taxon>
        <taxon>Pezizomycotina</taxon>
        <taxon>Sordariomycetes</taxon>
        <taxon>Sordariomycetidae</taxon>
        <taxon>Sordariales</taxon>
        <taxon>Chaetomiaceae</taxon>
        <taxon>Trichocladium</taxon>
    </lineage>
</organism>
<evidence type="ECO:0000313" key="2">
    <source>
        <dbReference type="EMBL" id="KAK4133010.1"/>
    </source>
</evidence>